<dbReference type="PANTHER" id="PTHR44942:SF4">
    <property type="entry name" value="METHYLTRANSFERASE TYPE 11 DOMAIN-CONTAINING PROTEIN"/>
    <property type="match status" value="1"/>
</dbReference>
<keyword evidence="3 5" id="KW-0808">Transferase</keyword>
<evidence type="ECO:0000259" key="4">
    <source>
        <dbReference type="Pfam" id="PF08241"/>
    </source>
</evidence>
<evidence type="ECO:0000313" key="5">
    <source>
        <dbReference type="EMBL" id="RDU68641.1"/>
    </source>
</evidence>
<dbReference type="Gene3D" id="3.40.50.150">
    <property type="entry name" value="Vaccinia Virus protein VP39"/>
    <property type="match status" value="1"/>
</dbReference>
<keyword evidence="2 5" id="KW-0489">Methyltransferase</keyword>
<sequence length="255" mass="28982">MKQGDFTQVAKHYHNRPAYSQMLLEKLILCVSDGNIPPPLKVIEVGAGTGKMTAMLGQLGLSVTAVEPNDNMRNEGIAYTKGLSVDWKKGSGEETFLPDGCADWVIMASSFHWTDPKKSLPEFARILKSGGYFTAIWNPRHIEEGSIFDEIEKEIKSIVPELSRVSSGKQNVKKWEEILISTGDFKDCFFMECDYQEVMSKERYLGAWHSVNDIQAQAGDERWRKILKMIQEKISTMDKIIVPYKIRAWTVKRAK</sequence>
<dbReference type="AlphaFoldDB" id="A0A3D8IVN2"/>
<evidence type="ECO:0000313" key="6">
    <source>
        <dbReference type="Proteomes" id="UP000257067"/>
    </source>
</evidence>
<dbReference type="Pfam" id="PF08241">
    <property type="entry name" value="Methyltransf_11"/>
    <property type="match status" value="1"/>
</dbReference>
<dbReference type="InterPro" id="IPR029063">
    <property type="entry name" value="SAM-dependent_MTases_sf"/>
</dbReference>
<dbReference type="PANTHER" id="PTHR44942">
    <property type="entry name" value="METHYLTRANSF_11 DOMAIN-CONTAINING PROTEIN"/>
    <property type="match status" value="1"/>
</dbReference>
<evidence type="ECO:0000256" key="1">
    <source>
        <dbReference type="ARBA" id="ARBA00008361"/>
    </source>
</evidence>
<comment type="similarity">
    <text evidence="1">Belongs to the methyltransferase superfamily.</text>
</comment>
<keyword evidence="6" id="KW-1185">Reference proteome</keyword>
<dbReference type="Proteomes" id="UP000257067">
    <property type="component" value="Unassembled WGS sequence"/>
</dbReference>
<evidence type="ECO:0000256" key="2">
    <source>
        <dbReference type="ARBA" id="ARBA00022603"/>
    </source>
</evidence>
<reference evidence="5 6" key="1">
    <citation type="submission" date="2018-04" db="EMBL/GenBank/DDBJ databases">
        <title>Novel Campyloabacter and Helicobacter Species and Strains.</title>
        <authorList>
            <person name="Mannion A.J."/>
            <person name="Shen Z."/>
            <person name="Fox J.G."/>
        </authorList>
    </citation>
    <scope>NUCLEOTIDE SEQUENCE [LARGE SCALE GENOMIC DNA]</scope>
    <source>
        <strain evidence="5 6">ATCC 700242</strain>
    </source>
</reference>
<dbReference type="GO" id="GO:0008757">
    <property type="term" value="F:S-adenosylmethionine-dependent methyltransferase activity"/>
    <property type="evidence" value="ECO:0007669"/>
    <property type="project" value="InterPro"/>
</dbReference>
<proteinExistence type="inferred from homology"/>
<protein>
    <submittedName>
        <fullName evidence="5">Class I SAM-dependent methyltransferase</fullName>
    </submittedName>
</protein>
<name>A0A3D8IVN2_9HELI</name>
<feature type="domain" description="Methyltransferase type 11" evidence="4">
    <location>
        <begin position="44"/>
        <end position="133"/>
    </location>
</feature>
<organism evidence="5 6">
    <name type="scientific">Helicobacter cholecystus</name>
    <dbReference type="NCBI Taxonomy" id="45498"/>
    <lineage>
        <taxon>Bacteria</taxon>
        <taxon>Pseudomonadati</taxon>
        <taxon>Campylobacterota</taxon>
        <taxon>Epsilonproteobacteria</taxon>
        <taxon>Campylobacterales</taxon>
        <taxon>Helicobacteraceae</taxon>
        <taxon>Helicobacter</taxon>
    </lineage>
</organism>
<gene>
    <name evidence="5" type="ORF">CQA62_05935</name>
</gene>
<accession>A0A3D8IVN2</accession>
<dbReference type="GO" id="GO:0032259">
    <property type="term" value="P:methylation"/>
    <property type="evidence" value="ECO:0007669"/>
    <property type="project" value="UniProtKB-KW"/>
</dbReference>
<dbReference type="RefSeq" id="WP_104724772.1">
    <property type="nucleotide sequence ID" value="NZ_FZNE01000006.1"/>
</dbReference>
<evidence type="ECO:0000256" key="3">
    <source>
        <dbReference type="ARBA" id="ARBA00022679"/>
    </source>
</evidence>
<dbReference type="EMBL" id="NXLU01000008">
    <property type="protein sequence ID" value="RDU68641.1"/>
    <property type="molecule type" value="Genomic_DNA"/>
</dbReference>
<comment type="caution">
    <text evidence="5">The sequence shown here is derived from an EMBL/GenBank/DDBJ whole genome shotgun (WGS) entry which is preliminary data.</text>
</comment>
<dbReference type="InterPro" id="IPR051052">
    <property type="entry name" value="Diverse_substrate_MTase"/>
</dbReference>
<dbReference type="InterPro" id="IPR013216">
    <property type="entry name" value="Methyltransf_11"/>
</dbReference>
<dbReference type="CDD" id="cd02440">
    <property type="entry name" value="AdoMet_MTases"/>
    <property type="match status" value="1"/>
</dbReference>
<dbReference type="SUPFAM" id="SSF53335">
    <property type="entry name" value="S-adenosyl-L-methionine-dependent methyltransferases"/>
    <property type="match status" value="1"/>
</dbReference>